<accession>A0ABV2AEP5</accession>
<gene>
    <name evidence="1" type="ORF">MHBO_000182</name>
</gene>
<sequence length="222" mass="25152">MKTECLIQCLPNTYGTVTTECMEANTQFEIKGTCIEHKCNLDIGDLTNRSIDYTDCPATTNNLLYRSDCNLKCIQNYFGDLKVDCYGENFEITGNCSQKRCYLKTYAVSEDYVDIRNCPFNSLLLQDECLLKCTQYSSGEISVECLSNGDNFEIKNMCIPFRCNLTDEIAQNLKINNFLCKTLKFVEECDLKCLDGYSGQVFPKICPEDGGVFDIIGSCYIN</sequence>
<reference evidence="1 2" key="1">
    <citation type="journal article" date="2024" name="BMC Biol.">
        <title>Comparative genomics of Ascetosporea gives new insight into the evolutionary basis for animal parasitism in Rhizaria.</title>
        <authorList>
            <person name="Hiltunen Thoren M."/>
            <person name="Onut-Brannstrom I."/>
            <person name="Alfjorden A."/>
            <person name="Peckova H."/>
            <person name="Swords F."/>
            <person name="Hooper C."/>
            <person name="Holzer A.S."/>
            <person name="Bass D."/>
            <person name="Burki F."/>
        </authorList>
    </citation>
    <scope>NUCLEOTIDE SEQUENCE [LARGE SCALE GENOMIC DNA]</scope>
    <source>
        <strain evidence="1">20-A016</strain>
    </source>
</reference>
<protein>
    <submittedName>
        <fullName evidence="1">Uncharacterized protein</fullName>
    </submittedName>
</protein>
<proteinExistence type="predicted"/>
<name>A0ABV2AEP5_9EUKA</name>
<organism evidence="1 2">
    <name type="scientific">Bonamia ostreae</name>
    <dbReference type="NCBI Taxonomy" id="126728"/>
    <lineage>
        <taxon>Eukaryota</taxon>
        <taxon>Sar</taxon>
        <taxon>Rhizaria</taxon>
        <taxon>Endomyxa</taxon>
        <taxon>Ascetosporea</taxon>
        <taxon>Haplosporida</taxon>
        <taxon>Bonamia</taxon>
    </lineage>
</organism>
<comment type="caution">
    <text evidence="1">The sequence shown here is derived from an EMBL/GenBank/DDBJ whole genome shotgun (WGS) entry which is preliminary data.</text>
</comment>
<dbReference type="EMBL" id="JBDODL010000023">
    <property type="protein sequence ID" value="MES1918170.1"/>
    <property type="molecule type" value="Genomic_DNA"/>
</dbReference>
<evidence type="ECO:0000313" key="1">
    <source>
        <dbReference type="EMBL" id="MES1918170.1"/>
    </source>
</evidence>
<keyword evidence="2" id="KW-1185">Reference proteome</keyword>
<evidence type="ECO:0000313" key="2">
    <source>
        <dbReference type="Proteomes" id="UP001439008"/>
    </source>
</evidence>
<dbReference type="Proteomes" id="UP001439008">
    <property type="component" value="Unassembled WGS sequence"/>
</dbReference>